<protein>
    <recommendedName>
        <fullName evidence="4">F5/8 type C domain-containing protein</fullName>
    </recommendedName>
</protein>
<dbReference type="EMBL" id="CAXAMN010007680">
    <property type="protein sequence ID" value="CAK9022418.1"/>
    <property type="molecule type" value="Genomic_DNA"/>
</dbReference>
<accession>A0ABP0K6W0</accession>
<name>A0ABP0K6W0_9DINO</name>
<reference evidence="2 3" key="1">
    <citation type="submission" date="2024-02" db="EMBL/GenBank/DDBJ databases">
        <authorList>
            <person name="Chen Y."/>
            <person name="Shah S."/>
            <person name="Dougan E. K."/>
            <person name="Thang M."/>
            <person name="Chan C."/>
        </authorList>
    </citation>
    <scope>NUCLEOTIDE SEQUENCE [LARGE SCALE GENOMIC DNA]</scope>
</reference>
<dbReference type="SUPFAM" id="SSF49785">
    <property type="entry name" value="Galactose-binding domain-like"/>
    <property type="match status" value="1"/>
</dbReference>
<evidence type="ECO:0000313" key="3">
    <source>
        <dbReference type="Proteomes" id="UP001642484"/>
    </source>
</evidence>
<dbReference type="Proteomes" id="UP001642484">
    <property type="component" value="Unassembled WGS sequence"/>
</dbReference>
<keyword evidence="1" id="KW-0175">Coiled coil</keyword>
<feature type="coiled-coil region" evidence="1">
    <location>
        <begin position="173"/>
        <end position="200"/>
    </location>
</feature>
<proteinExistence type="predicted"/>
<evidence type="ECO:0008006" key="4">
    <source>
        <dbReference type="Google" id="ProtNLM"/>
    </source>
</evidence>
<feature type="coiled-coil region" evidence="1">
    <location>
        <begin position="860"/>
        <end position="906"/>
    </location>
</feature>
<sequence>MGEEEEIQVNQPSDLLIRAEAALKRIEDEAESMEVTQDSRRELVATLLKEAIDAAEGGEEEELNKLELAIEGAQKLGLHAELRVAGRRVLARWRKKNPRAQCAEAEVSRLSRQLSELSSLLWPEQSLWAGSSTSSTASVGQEASFRQRQEMCLKQLTRAISEAELAGVEVAVVEEARHSAERVQEQRKAERSANRKLESLLSSDCNQVKEILEQKKLKICGAEARRVLTDVADHLVRQAEKEQQQSWLMQELAAAGENGDAAQLRKLMTQASSLDLCVPPSVLALVDELEAGDSTRLDFTNLTSTSTVRSHVDVSEKLAAMQARQSKLLRRAIEKAEQYPDTRILDAAQKALAEAKQTRVPLDDIAVFERRLVVLENTHRPRLKVEEGLHKLMSQVEEVTIGAVAENVLKDIVQVHQLARLVADGMRFGVDEDLLEDAEELHERSVEFLQLRRSAEDELQAAFGRRIRDASDLERLHLAVDECKRVGLNVHTAERQVLRLKDLQVNRESTQAELMEASRGVGVAGRLRLETAVRAAKSAGVSAEQLRAASQKLQELREHEERCDVLAGEVQRSLPLLQKQPWRYQQLLEKARALKPWTSKLERLITDGKEILDKREKSNARRREVRAELVEQLKRVEECRASGKSTAELLGPLRDLLDAAETAGLQHESIKKGKEFLQHARREACQRSVAEHRLQLALNARDQGEIERSMRQVRALGQVGLTDHRPHRPHLRGEGDSAGLMEQASSVLQSLTEVAARRHAAAERLQERLLAVADSTDQALPVLPSSSPDASKTTWRDASAAISEAKHCGVTRTLIEQAKLKLRLKHRKRQEQEEACKSLQKILAKKEVPKQVLLAKITKVQRLQGEQVQHTASLERALEEQKKDHMADLERAVKEQKKVHEAALQRALKENDENHCRSLEDQQMKHTAALESALEDHKVKHTAALEGALEEQRKGHEAALERTLKEHQGHAAQERNCQQQQHVRDMEVLEEELKSKFQALLEAKELEEQKAKEALKAAYVQRLEAQEQQHVQQMEEMERKWQRSFDKKCQVLLDSIKDASQVWEEVKLDGEVPKAETGDRFMNETSLSLFPAVCVKVDGPSLTLASLDREADVRGETHARAATSDVGEFRVKRLPARFGTTEKYPDRTCFHLRHRFDHDLRLESLHLRGFLRCSELPSPNRRSSAPRGTSTQTAWTCPALDGSMLRQLMRKMCSFGDKALALLETNQTKSSLRGSNGDVVPFGSAESYAQGFEKVTDGDLTSQWSSHARPPVTTRPAWRIPEPAFVQAPPVASVATWRLPDFKEMLGDYPGVLLVDLGAPSQIDHMRLYSAVEAGGFETLKVYCSVDGLSWPLVRAESNRFHCSPGVMSHHHGWPEETRYVLLEMQDRCSGVHRPGRFAVAEWEIWGAPRVEMVPFLWRSWPKCMDLQPCFAYSELEQTKRSCLADDACDGFSFSSERMKGGSGSGCFKTRCRGYEEVNGTERLALPPVPLGRGSFGYWAKRRWPWPFIGA</sequence>
<keyword evidence="3" id="KW-1185">Reference proteome</keyword>
<dbReference type="Gene3D" id="2.60.120.260">
    <property type="entry name" value="Galactose-binding domain-like"/>
    <property type="match status" value="1"/>
</dbReference>
<dbReference type="InterPro" id="IPR008979">
    <property type="entry name" value="Galactose-bd-like_sf"/>
</dbReference>
<evidence type="ECO:0000313" key="2">
    <source>
        <dbReference type="EMBL" id="CAK9022418.1"/>
    </source>
</evidence>
<gene>
    <name evidence="2" type="ORF">CCMP2556_LOCUS14822</name>
</gene>
<organism evidence="2 3">
    <name type="scientific">Durusdinium trenchii</name>
    <dbReference type="NCBI Taxonomy" id="1381693"/>
    <lineage>
        <taxon>Eukaryota</taxon>
        <taxon>Sar</taxon>
        <taxon>Alveolata</taxon>
        <taxon>Dinophyceae</taxon>
        <taxon>Suessiales</taxon>
        <taxon>Symbiodiniaceae</taxon>
        <taxon>Durusdinium</taxon>
    </lineage>
</organism>
<comment type="caution">
    <text evidence="2">The sequence shown here is derived from an EMBL/GenBank/DDBJ whole genome shotgun (WGS) entry which is preliminary data.</text>
</comment>
<feature type="coiled-coil region" evidence="1">
    <location>
        <begin position="493"/>
        <end position="520"/>
    </location>
</feature>
<feature type="coiled-coil region" evidence="1">
    <location>
        <begin position="986"/>
        <end position="1040"/>
    </location>
</feature>
<evidence type="ECO:0000256" key="1">
    <source>
        <dbReference type="SAM" id="Coils"/>
    </source>
</evidence>